<keyword evidence="4" id="KW-1185">Reference proteome</keyword>
<reference evidence="3 4" key="1">
    <citation type="submission" date="2017-02" db="EMBL/GenBank/DDBJ databases">
        <authorList>
            <person name="Peterson S.W."/>
        </authorList>
    </citation>
    <scope>NUCLEOTIDE SEQUENCE [LARGE SCALE GENOMIC DNA]</scope>
    <source>
        <strain evidence="3 4">B Ar 00.02</strain>
    </source>
</reference>
<dbReference type="Pfam" id="PF03090">
    <property type="entry name" value="Replicase"/>
    <property type="match status" value="1"/>
</dbReference>
<dbReference type="EMBL" id="FUHW01000010">
    <property type="protein sequence ID" value="SJM49990.1"/>
    <property type="molecule type" value="Genomic_DNA"/>
</dbReference>
<dbReference type="AlphaFoldDB" id="A0A1R4F243"/>
<feature type="compositionally biased region" description="Low complexity" evidence="1">
    <location>
        <begin position="423"/>
        <end position="437"/>
    </location>
</feature>
<protein>
    <recommendedName>
        <fullName evidence="2">Primase C-terminal 1 domain-containing protein</fullName>
    </recommendedName>
</protein>
<feature type="domain" description="Primase C-terminal 1" evidence="2">
    <location>
        <begin position="260"/>
        <end position="320"/>
    </location>
</feature>
<sequence length="523" mass="57807">MLSLSLDDASPQANRSFRSRSKVDAIPTTVAQYSVSEDRSDNDIFVWRRFLPGYRFATLSGTMSWAIIVDLDHDDGWVRAHEFFHFSGGPEPSWIIENTMTGHVQMGWMIEPVSYGERSWAKPQNLQQMVYRALVWTLDGDKAFTQGRARNPFYDPEEYLRECKADLASCWRRLKAQNVGDGAQTQAAKSVALAECRLERAQRLHHNDNLHDRRIHWGPMIPRSMRDFRQQLKRAGMFKTDHFDVHALPTGATRRSQQAAALVGPIEQGERNSTVFTLTMAAAMRGDDFKSFAHSLTCDPPLLRKETESIIASVGRRVGRSKPLPPEGPGQTNLQAFSRYQARRGKAGGSRHSAAQSAQRSEVWHTAGTASVAHRRSERSTQTGSLVAEGLTIRQIAEHFGVSKSTAKRYKRAATSGGSNQEPTGNGAATPAGTTTPPGVPTAPRVGLVGSLRVEQLGRITPDAYGVTSEADEPWQVATRLVQLTVSNSRNCAKGQVKALQLIPNPPLLDRAMRPFAIDRAEG</sequence>
<dbReference type="SMART" id="SM00942">
    <property type="entry name" value="PriCT_1"/>
    <property type="match status" value="1"/>
</dbReference>
<gene>
    <name evidence="3" type="ORF">FM101_01875</name>
</gene>
<feature type="region of interest" description="Disordered" evidence="1">
    <location>
        <begin position="342"/>
        <end position="386"/>
    </location>
</feature>
<proteinExistence type="predicted"/>
<dbReference type="Pfam" id="PF13384">
    <property type="entry name" value="HTH_23"/>
    <property type="match status" value="1"/>
</dbReference>
<name>A0A1R4F243_9MICC</name>
<evidence type="ECO:0000259" key="2">
    <source>
        <dbReference type="SMART" id="SM00942"/>
    </source>
</evidence>
<evidence type="ECO:0000256" key="1">
    <source>
        <dbReference type="SAM" id="MobiDB-lite"/>
    </source>
</evidence>
<evidence type="ECO:0000313" key="3">
    <source>
        <dbReference type="EMBL" id="SJM49990.1"/>
    </source>
</evidence>
<dbReference type="InterPro" id="IPR004322">
    <property type="entry name" value="Plasmid_replicase_bac"/>
</dbReference>
<dbReference type="Proteomes" id="UP000195913">
    <property type="component" value="Unassembled WGS sequence"/>
</dbReference>
<accession>A0A1R4F243</accession>
<evidence type="ECO:0000313" key="4">
    <source>
        <dbReference type="Proteomes" id="UP000195913"/>
    </source>
</evidence>
<feature type="compositionally biased region" description="Low complexity" evidence="1">
    <location>
        <begin position="350"/>
        <end position="361"/>
    </location>
</feature>
<feature type="region of interest" description="Disordered" evidence="1">
    <location>
        <begin position="314"/>
        <end position="333"/>
    </location>
</feature>
<dbReference type="Pfam" id="PF08708">
    <property type="entry name" value="PriCT_1"/>
    <property type="match status" value="1"/>
</dbReference>
<organism evidence="3 4">
    <name type="scientific">Arthrobacter rhombi</name>
    <dbReference type="NCBI Taxonomy" id="71253"/>
    <lineage>
        <taxon>Bacteria</taxon>
        <taxon>Bacillati</taxon>
        <taxon>Actinomycetota</taxon>
        <taxon>Actinomycetes</taxon>
        <taxon>Micrococcales</taxon>
        <taxon>Micrococcaceae</taxon>
        <taxon>Arthrobacter</taxon>
    </lineage>
</organism>
<dbReference type="InterPro" id="IPR014820">
    <property type="entry name" value="PriCT_1"/>
</dbReference>
<feature type="region of interest" description="Disordered" evidence="1">
    <location>
        <begin position="404"/>
        <end position="441"/>
    </location>
</feature>